<reference evidence="2" key="1">
    <citation type="submission" date="2020-04" db="EMBL/GenBank/DDBJ databases">
        <title>Hybrid Assembly of Korean Phytophthora infestans isolates.</title>
        <authorList>
            <person name="Prokchorchik M."/>
            <person name="Lee Y."/>
            <person name="Seo J."/>
            <person name="Cho J.-H."/>
            <person name="Park Y.-E."/>
            <person name="Jang D.-C."/>
            <person name="Im J.-S."/>
            <person name="Choi J.-G."/>
            <person name="Park H.-J."/>
            <person name="Lee G.-B."/>
            <person name="Lee Y.-G."/>
            <person name="Hong S.-Y."/>
            <person name="Cho K."/>
            <person name="Sohn K.H."/>
        </authorList>
    </citation>
    <scope>NUCLEOTIDE SEQUENCE</scope>
    <source>
        <strain evidence="2">KR_1_A1</strain>
    </source>
</reference>
<sequence length="238" mass="25365">MAPPNVDSMFTLKVDNVPFQIGSDELRDLFSKFGEIGDVYIPRARAPTSRAALPSCALLRSAMLRTQSTAWKDRSSRAETCACSSPSSAALTTRGNFTRVAEVAATAVIVTAAVTAMEEAEATATEEAETAKTAAATMIAGTTAATTIVAKTVRAAALALRTAVTVTVAAQDATAAVRPANAAAHRAAVRRRRVVTKWATETNQDRATGEPPKYQYKQRDQTRTDGFCVFYLLADLWS</sequence>
<organism evidence="2 3">
    <name type="scientific">Phytophthora infestans</name>
    <name type="common">Potato late blight agent</name>
    <name type="synonym">Botrytis infestans</name>
    <dbReference type="NCBI Taxonomy" id="4787"/>
    <lineage>
        <taxon>Eukaryota</taxon>
        <taxon>Sar</taxon>
        <taxon>Stramenopiles</taxon>
        <taxon>Oomycota</taxon>
        <taxon>Peronosporomycetes</taxon>
        <taxon>Peronosporales</taxon>
        <taxon>Peronosporaceae</taxon>
        <taxon>Phytophthora</taxon>
    </lineage>
</organism>
<gene>
    <name evidence="2" type="ORF">GN244_ATG18909</name>
</gene>
<dbReference type="InterPro" id="IPR000504">
    <property type="entry name" value="RRM_dom"/>
</dbReference>
<accession>A0A833S5X8</accession>
<dbReference type="EMBL" id="WSZM01000825">
    <property type="protein sequence ID" value="KAF4029357.1"/>
    <property type="molecule type" value="Genomic_DNA"/>
</dbReference>
<proteinExistence type="predicted"/>
<dbReference type="InterPro" id="IPR035979">
    <property type="entry name" value="RBD_domain_sf"/>
</dbReference>
<dbReference type="SUPFAM" id="SSF54928">
    <property type="entry name" value="RNA-binding domain, RBD"/>
    <property type="match status" value="1"/>
</dbReference>
<dbReference type="InterPro" id="IPR012677">
    <property type="entry name" value="Nucleotide-bd_a/b_plait_sf"/>
</dbReference>
<dbReference type="Proteomes" id="UP000602510">
    <property type="component" value="Unassembled WGS sequence"/>
</dbReference>
<dbReference type="Pfam" id="PF00076">
    <property type="entry name" value="RRM_1"/>
    <property type="match status" value="1"/>
</dbReference>
<dbReference type="GO" id="GO:0003723">
    <property type="term" value="F:RNA binding"/>
    <property type="evidence" value="ECO:0007669"/>
    <property type="project" value="InterPro"/>
</dbReference>
<comment type="caution">
    <text evidence="2">The sequence shown here is derived from an EMBL/GenBank/DDBJ whole genome shotgun (WGS) entry which is preliminary data.</text>
</comment>
<protein>
    <submittedName>
        <fullName evidence="2">RNA recognition motif-containing protein</fullName>
    </submittedName>
</protein>
<feature type="domain" description="RRM" evidence="1">
    <location>
        <begin position="13"/>
        <end position="44"/>
    </location>
</feature>
<dbReference type="Gene3D" id="3.30.70.330">
    <property type="match status" value="1"/>
</dbReference>
<keyword evidence="3" id="KW-1185">Reference proteome</keyword>
<evidence type="ECO:0000313" key="2">
    <source>
        <dbReference type="EMBL" id="KAF4029357.1"/>
    </source>
</evidence>
<dbReference type="AlphaFoldDB" id="A0A833S5X8"/>
<name>A0A833S5X8_PHYIN</name>
<evidence type="ECO:0000259" key="1">
    <source>
        <dbReference type="Pfam" id="PF00076"/>
    </source>
</evidence>
<evidence type="ECO:0000313" key="3">
    <source>
        <dbReference type="Proteomes" id="UP000602510"/>
    </source>
</evidence>